<reference evidence="7" key="1">
    <citation type="submission" date="2021-02" db="EMBL/GenBank/DDBJ databases">
        <authorList>
            <person name="Nowell W R."/>
        </authorList>
    </citation>
    <scope>NUCLEOTIDE SEQUENCE</scope>
</reference>
<evidence type="ECO:0000256" key="4">
    <source>
        <dbReference type="ARBA" id="ARBA00022833"/>
    </source>
</evidence>
<gene>
    <name evidence="7" type="ORF">ZHD862_LOCUS33492</name>
</gene>
<evidence type="ECO:0000256" key="3">
    <source>
        <dbReference type="ARBA" id="ARBA00022771"/>
    </source>
</evidence>
<proteinExistence type="predicted"/>
<evidence type="ECO:0000256" key="5">
    <source>
        <dbReference type="ARBA" id="ARBA00023242"/>
    </source>
</evidence>
<comment type="caution">
    <text evidence="7">The sequence shown here is derived from an EMBL/GenBank/DDBJ whole genome shotgun (WGS) entry which is preliminary data.</text>
</comment>
<evidence type="ECO:0000313" key="8">
    <source>
        <dbReference type="Proteomes" id="UP000663864"/>
    </source>
</evidence>
<keyword evidence="3" id="KW-0863">Zinc-finger</keyword>
<dbReference type="InterPro" id="IPR052035">
    <property type="entry name" value="ZnF_BED_domain_contain"/>
</dbReference>
<sequence>MSKQVNDTSSSLTEQDNELHGSSSSVTVDNNPTIQTDSDGTKFAKCLLCNIIVKQSSNSTYNYGRHVQRKHKTEMDQWKAEVECKKSENVKKQPTIQESFGQLINPKYGAHNHRQLELTQMIVQDLIIDLGLPLSIVEHSAFLRAMNTIDPRFTVLSRRTLCRETLPSTLEQVMIKIKQACNDTKFIALTLDVWSDRRMRSFIAITMHTISENDGTFQNYLLTFQPLSGPHTGDNLRRQLEDTIATFNIEDKVVRIVTDNASNNLKAFDELIIPGFEVYFEPEDDEDEHDYESDAAEHEENHMNDQDERLRLPCFSHTLHLTVGDGLKDCEIAKSTLAKVAKIAKLSHKSTLFAEYLQQEKISIPLAVKTRWNSQHHTICKVLEISHTLLNDLLRNVGRADLVLTTRDIVILQEFASIFALFAEATTRAQSETSASISLIAPSILSIYFDLERERTNCKYLGSLCRTLLKSLHERFGGLLERCEIFGDNDMKIKKRSTSDLYKDDVYLIAPFLDGRFKLKWVLASDLSDLAKERITSMINMIVLKAALQLHAKIRKGFDLKRPVATKFPPSYTTNIGIDSINGRFARIRCDSLDSIDKEYPYSQSVIFITDESSM</sequence>
<feature type="region of interest" description="Disordered" evidence="6">
    <location>
        <begin position="1"/>
        <end position="33"/>
    </location>
</feature>
<evidence type="ECO:0000256" key="2">
    <source>
        <dbReference type="ARBA" id="ARBA00022723"/>
    </source>
</evidence>
<comment type="subcellular location">
    <subcellularLocation>
        <location evidence="1">Nucleus</location>
    </subcellularLocation>
</comment>
<dbReference type="EMBL" id="CAJNOT010003985">
    <property type="protein sequence ID" value="CAF1409911.1"/>
    <property type="molecule type" value="Genomic_DNA"/>
</dbReference>
<accession>A0A815LGZ8</accession>
<dbReference type="SUPFAM" id="SSF53098">
    <property type="entry name" value="Ribonuclease H-like"/>
    <property type="match status" value="1"/>
</dbReference>
<keyword evidence="5" id="KW-0539">Nucleus</keyword>
<evidence type="ECO:0000313" key="7">
    <source>
        <dbReference type="EMBL" id="CAF1409911.1"/>
    </source>
</evidence>
<name>A0A815LGZ8_9BILA</name>
<dbReference type="GO" id="GO:0008270">
    <property type="term" value="F:zinc ion binding"/>
    <property type="evidence" value="ECO:0007669"/>
    <property type="project" value="UniProtKB-KW"/>
</dbReference>
<dbReference type="PANTHER" id="PTHR46481:SF10">
    <property type="entry name" value="ZINC FINGER BED DOMAIN-CONTAINING PROTEIN 39"/>
    <property type="match status" value="1"/>
</dbReference>
<evidence type="ECO:0000256" key="6">
    <source>
        <dbReference type="SAM" id="MobiDB-lite"/>
    </source>
</evidence>
<keyword evidence="2" id="KW-0479">Metal-binding</keyword>
<organism evidence="7 8">
    <name type="scientific">Rotaria sordida</name>
    <dbReference type="NCBI Taxonomy" id="392033"/>
    <lineage>
        <taxon>Eukaryota</taxon>
        <taxon>Metazoa</taxon>
        <taxon>Spiralia</taxon>
        <taxon>Gnathifera</taxon>
        <taxon>Rotifera</taxon>
        <taxon>Eurotatoria</taxon>
        <taxon>Bdelloidea</taxon>
        <taxon>Philodinida</taxon>
        <taxon>Philodinidae</taxon>
        <taxon>Rotaria</taxon>
    </lineage>
</organism>
<keyword evidence="4" id="KW-0862">Zinc</keyword>
<dbReference type="GO" id="GO:0005634">
    <property type="term" value="C:nucleus"/>
    <property type="evidence" value="ECO:0007669"/>
    <property type="project" value="UniProtKB-SubCell"/>
</dbReference>
<dbReference type="PANTHER" id="PTHR46481">
    <property type="entry name" value="ZINC FINGER BED DOMAIN-CONTAINING PROTEIN 4"/>
    <property type="match status" value="1"/>
</dbReference>
<dbReference type="AlphaFoldDB" id="A0A815LGZ8"/>
<dbReference type="InterPro" id="IPR012337">
    <property type="entry name" value="RNaseH-like_sf"/>
</dbReference>
<dbReference type="Proteomes" id="UP000663864">
    <property type="component" value="Unassembled WGS sequence"/>
</dbReference>
<protein>
    <submittedName>
        <fullName evidence="7">Uncharacterized protein</fullName>
    </submittedName>
</protein>
<evidence type="ECO:0000256" key="1">
    <source>
        <dbReference type="ARBA" id="ARBA00004123"/>
    </source>
</evidence>